<evidence type="ECO:0000256" key="5">
    <source>
        <dbReference type="SAM" id="MobiDB-lite"/>
    </source>
</evidence>
<keyword evidence="2" id="KW-0964">Secreted</keyword>
<sequence length="339" mass="37052">MPSRKIIIPLILTALLGGGWWFFADNKNQLPIKYATTKTTGDTWNTLSSDSDGDSLKDWEELLWKTDPKNPDTDGDGTTDNAEITANRDPLKAGPDDEMTAIPSAGDTGTRGTVNTESNLTAELAQDFMKSYLTHKLASSNDPALLNTEVLTAEALMNIQATLAKNASENMTDNFSENDIHVGVDDTKKTIRAYINTVGTLILAQNKKESKGVYITTMEALNNNNATSLHSLKETALSFAVLSEKLRTDITPPPSLVATHLRFINSFSHFGEITNKIADFETDPLGGMAALIQYKQESIRSLEALATITDTIHTYALTFSDNEGGAVFKQYMPYRKTGS</sequence>
<name>A0A1G2G343_9BACT</name>
<dbReference type="InterPro" id="IPR059100">
    <property type="entry name" value="TSP3_bac"/>
</dbReference>
<dbReference type="STRING" id="1802114.A2719_04680"/>
<evidence type="ECO:0000313" key="7">
    <source>
        <dbReference type="Proteomes" id="UP000177480"/>
    </source>
</evidence>
<dbReference type="AlphaFoldDB" id="A0A1G2G343"/>
<accession>A0A1G2G343</accession>
<dbReference type="Proteomes" id="UP000177480">
    <property type="component" value="Unassembled WGS sequence"/>
</dbReference>
<gene>
    <name evidence="6" type="ORF">A2719_04680</name>
</gene>
<keyword evidence="4" id="KW-0106">Calcium</keyword>
<evidence type="ECO:0000313" key="6">
    <source>
        <dbReference type="EMBL" id="OGZ44331.1"/>
    </source>
</evidence>
<comment type="caution">
    <text evidence="6">The sequence shown here is derived from an EMBL/GenBank/DDBJ whole genome shotgun (WGS) entry which is preliminary data.</text>
</comment>
<reference evidence="6 7" key="1">
    <citation type="journal article" date="2016" name="Nat. Commun.">
        <title>Thousands of microbial genomes shed light on interconnected biogeochemical processes in an aquifer system.</title>
        <authorList>
            <person name="Anantharaman K."/>
            <person name="Brown C.T."/>
            <person name="Hug L.A."/>
            <person name="Sharon I."/>
            <person name="Castelle C.J."/>
            <person name="Probst A.J."/>
            <person name="Thomas B.C."/>
            <person name="Singh A."/>
            <person name="Wilkins M.J."/>
            <person name="Karaoz U."/>
            <person name="Brodie E.L."/>
            <person name="Williams K.H."/>
            <person name="Hubbard S.S."/>
            <person name="Banfield J.F."/>
        </authorList>
    </citation>
    <scope>NUCLEOTIDE SEQUENCE [LARGE SCALE GENOMIC DNA]</scope>
</reference>
<proteinExistence type="predicted"/>
<protein>
    <submittedName>
        <fullName evidence="6">Uncharacterized protein</fullName>
    </submittedName>
</protein>
<evidence type="ECO:0000256" key="2">
    <source>
        <dbReference type="ARBA" id="ARBA00022525"/>
    </source>
</evidence>
<dbReference type="Pfam" id="PF18884">
    <property type="entry name" value="TSP3_bac"/>
    <property type="match status" value="1"/>
</dbReference>
<feature type="region of interest" description="Disordered" evidence="5">
    <location>
        <begin position="65"/>
        <end position="97"/>
    </location>
</feature>
<evidence type="ECO:0000256" key="3">
    <source>
        <dbReference type="ARBA" id="ARBA00022729"/>
    </source>
</evidence>
<organism evidence="6 7">
    <name type="scientific">Candidatus Ryanbacteria bacterium RIFCSPHIGHO2_01_FULL_45_22</name>
    <dbReference type="NCBI Taxonomy" id="1802114"/>
    <lineage>
        <taxon>Bacteria</taxon>
        <taxon>Candidatus Ryaniibacteriota</taxon>
    </lineage>
</organism>
<keyword evidence="3" id="KW-0732">Signal</keyword>
<evidence type="ECO:0000256" key="4">
    <source>
        <dbReference type="ARBA" id="ARBA00022837"/>
    </source>
</evidence>
<evidence type="ECO:0000256" key="1">
    <source>
        <dbReference type="ARBA" id="ARBA00004613"/>
    </source>
</evidence>
<comment type="subcellular location">
    <subcellularLocation>
        <location evidence="1">Secreted</location>
    </subcellularLocation>
</comment>
<dbReference type="EMBL" id="MHNK01000004">
    <property type="protein sequence ID" value="OGZ44331.1"/>
    <property type="molecule type" value="Genomic_DNA"/>
</dbReference>